<organism evidence="1 2">
    <name type="scientific">Colletotrichum tamarilloi</name>
    <dbReference type="NCBI Taxonomy" id="1209934"/>
    <lineage>
        <taxon>Eukaryota</taxon>
        <taxon>Fungi</taxon>
        <taxon>Dikarya</taxon>
        <taxon>Ascomycota</taxon>
        <taxon>Pezizomycotina</taxon>
        <taxon>Sordariomycetes</taxon>
        <taxon>Hypocreomycetidae</taxon>
        <taxon>Glomerellales</taxon>
        <taxon>Glomerellaceae</taxon>
        <taxon>Colletotrichum</taxon>
        <taxon>Colletotrichum acutatum species complex</taxon>
    </lineage>
</organism>
<dbReference type="GeneID" id="85402401"/>
<gene>
    <name evidence="1" type="ORF">CTAM01_02124</name>
</gene>
<proteinExistence type="predicted"/>
<sequence>MSGLLHHWPELSRIADNVAWSSIAPCSHPAPWPLEFGSPFTTLSVSHLITSTASNFLHLSLIWITYLARPT</sequence>
<protein>
    <submittedName>
        <fullName evidence="1">Uncharacterized protein</fullName>
    </submittedName>
</protein>
<evidence type="ECO:0000313" key="1">
    <source>
        <dbReference type="EMBL" id="KAK1508338.1"/>
    </source>
</evidence>
<reference evidence="1 2" key="1">
    <citation type="submission" date="2016-10" db="EMBL/GenBank/DDBJ databases">
        <title>The genome sequence of Colletotrichum fioriniae PJ7.</title>
        <authorList>
            <person name="Baroncelli R."/>
        </authorList>
    </citation>
    <scope>NUCLEOTIDE SEQUENCE [LARGE SCALE GENOMIC DNA]</scope>
    <source>
        <strain evidence="1 2">Tom-12</strain>
    </source>
</reference>
<dbReference type="RefSeq" id="XP_060386796.1">
    <property type="nucleotide sequence ID" value="XM_060518163.1"/>
</dbReference>
<name>A0ABQ9RNJ9_9PEZI</name>
<evidence type="ECO:0000313" key="2">
    <source>
        <dbReference type="Proteomes" id="UP001227543"/>
    </source>
</evidence>
<comment type="caution">
    <text evidence="1">The sequence shown here is derived from an EMBL/GenBank/DDBJ whole genome shotgun (WGS) entry which is preliminary data.</text>
</comment>
<dbReference type="Proteomes" id="UP001227543">
    <property type="component" value="Unassembled WGS sequence"/>
</dbReference>
<keyword evidence="2" id="KW-1185">Reference proteome</keyword>
<dbReference type="EMBL" id="MLFU01000005">
    <property type="protein sequence ID" value="KAK1508338.1"/>
    <property type="molecule type" value="Genomic_DNA"/>
</dbReference>
<accession>A0ABQ9RNJ9</accession>